<sequence length="39" mass="4462">LGRTRNVPVGLPFCTRSRSESFLDISRKYHLAVVQTKKT</sequence>
<dbReference type="WBParaSite" id="TTAC_0000968501-mRNA-1">
    <property type="protein sequence ID" value="TTAC_0000968501-mRNA-1"/>
    <property type="gene ID" value="TTAC_0000968501"/>
</dbReference>
<reference evidence="1" key="1">
    <citation type="submission" date="2017-02" db="UniProtKB">
        <authorList>
            <consortium name="WormBaseParasite"/>
        </authorList>
    </citation>
    <scope>IDENTIFICATION</scope>
</reference>
<dbReference type="AlphaFoldDB" id="A0A0R3X810"/>
<proteinExistence type="predicted"/>
<organism evidence="1">
    <name type="scientific">Hydatigena taeniaeformis</name>
    <name type="common">Feline tapeworm</name>
    <name type="synonym">Taenia taeniaeformis</name>
    <dbReference type="NCBI Taxonomy" id="6205"/>
    <lineage>
        <taxon>Eukaryota</taxon>
        <taxon>Metazoa</taxon>
        <taxon>Spiralia</taxon>
        <taxon>Lophotrochozoa</taxon>
        <taxon>Platyhelminthes</taxon>
        <taxon>Cestoda</taxon>
        <taxon>Eucestoda</taxon>
        <taxon>Cyclophyllidea</taxon>
        <taxon>Taeniidae</taxon>
        <taxon>Hydatigera</taxon>
    </lineage>
</organism>
<accession>A0A0R3X810</accession>
<name>A0A0R3X810_HYDTA</name>
<evidence type="ECO:0000313" key="1">
    <source>
        <dbReference type="WBParaSite" id="TTAC_0000968501-mRNA-1"/>
    </source>
</evidence>
<protein>
    <submittedName>
        <fullName evidence="1">Uncharacterized protein</fullName>
    </submittedName>
</protein>